<keyword evidence="11 15" id="KW-0653">Protein transport</keyword>
<evidence type="ECO:0000259" key="17">
    <source>
        <dbReference type="PROSITE" id="PS51192"/>
    </source>
</evidence>
<keyword evidence="13 15" id="KW-0811">Translocation</keyword>
<evidence type="ECO:0000256" key="2">
    <source>
        <dbReference type="ARBA" id="ARBA00004496"/>
    </source>
</evidence>
<feature type="binding site" evidence="15">
    <location>
        <position position="91"/>
    </location>
    <ligand>
        <name>ATP</name>
        <dbReference type="ChEBI" id="CHEBI:30616"/>
    </ligand>
</feature>
<dbReference type="InterPro" id="IPR001650">
    <property type="entry name" value="Helicase_C-like"/>
</dbReference>
<dbReference type="Pfam" id="PF07517">
    <property type="entry name" value="SecA_DEAD"/>
    <property type="match status" value="1"/>
</dbReference>
<keyword evidence="14 15" id="KW-0472">Membrane</keyword>
<comment type="cofactor">
    <cofactor evidence="1">
        <name>Zn(2+)</name>
        <dbReference type="ChEBI" id="CHEBI:29105"/>
    </cofactor>
</comment>
<evidence type="ECO:0000256" key="13">
    <source>
        <dbReference type="ARBA" id="ARBA00023010"/>
    </source>
</evidence>
<dbReference type="InterPro" id="IPR000185">
    <property type="entry name" value="SecA"/>
</dbReference>
<evidence type="ECO:0000256" key="12">
    <source>
        <dbReference type="ARBA" id="ARBA00022967"/>
    </source>
</evidence>
<evidence type="ECO:0000259" key="19">
    <source>
        <dbReference type="PROSITE" id="PS51196"/>
    </source>
</evidence>
<dbReference type="InterPro" id="IPR011115">
    <property type="entry name" value="SecA_DEAD"/>
</dbReference>
<evidence type="ECO:0000256" key="16">
    <source>
        <dbReference type="RuleBase" id="RU003874"/>
    </source>
</evidence>
<comment type="catalytic activity">
    <reaction evidence="15">
        <text>ATP + H2O + cellular proteinSide 1 = ADP + phosphate + cellular proteinSide 2.</text>
        <dbReference type="EC" id="7.4.2.8"/>
    </reaction>
</comment>
<dbReference type="InterPro" id="IPR011116">
    <property type="entry name" value="SecA_Wing/Scaffold"/>
</dbReference>
<dbReference type="InterPro" id="IPR036266">
    <property type="entry name" value="SecA_Wing/Scaffold_sf"/>
</dbReference>
<comment type="similarity">
    <text evidence="3 15 16">Belongs to the SecA family.</text>
</comment>
<dbReference type="InterPro" id="IPR014001">
    <property type="entry name" value="Helicase_ATP-bd"/>
</dbReference>
<dbReference type="GO" id="GO:0017038">
    <property type="term" value="P:protein import"/>
    <property type="evidence" value="ECO:0007669"/>
    <property type="project" value="InterPro"/>
</dbReference>
<dbReference type="EC" id="7.4.2.8" evidence="15"/>
<evidence type="ECO:0000256" key="10">
    <source>
        <dbReference type="ARBA" id="ARBA00022840"/>
    </source>
</evidence>
<evidence type="ECO:0000256" key="3">
    <source>
        <dbReference type="ARBA" id="ARBA00007650"/>
    </source>
</evidence>
<dbReference type="HAMAP" id="MF_01382">
    <property type="entry name" value="SecA"/>
    <property type="match status" value="1"/>
</dbReference>
<dbReference type="SUPFAM" id="SSF52540">
    <property type="entry name" value="P-loop containing nucleoside triphosphate hydrolases"/>
    <property type="match status" value="2"/>
</dbReference>
<feature type="domain" description="Helicase ATP-binding" evidence="17">
    <location>
        <begin position="93"/>
        <end position="251"/>
    </location>
</feature>
<accession>A0A3Q9HNT2</accession>
<keyword evidence="9" id="KW-0862">Zinc</keyword>
<dbReference type="PRINTS" id="PR00906">
    <property type="entry name" value="SECA"/>
</dbReference>
<dbReference type="SUPFAM" id="SSF81886">
    <property type="entry name" value="Helical scaffold and wing domains of SecA"/>
    <property type="match status" value="1"/>
</dbReference>
<dbReference type="Pfam" id="PF07516">
    <property type="entry name" value="SecA_SW"/>
    <property type="match status" value="1"/>
</dbReference>
<dbReference type="Pfam" id="PF01043">
    <property type="entry name" value="SecA_PP_bind"/>
    <property type="match status" value="1"/>
</dbReference>
<dbReference type="InterPro" id="IPR027417">
    <property type="entry name" value="P-loop_NTPase"/>
</dbReference>
<organism evidence="20 21">
    <name type="scientific">Anoxybacter fermentans</name>
    <dbReference type="NCBI Taxonomy" id="1323375"/>
    <lineage>
        <taxon>Bacteria</taxon>
        <taxon>Bacillati</taxon>
        <taxon>Bacillota</taxon>
        <taxon>Clostridia</taxon>
        <taxon>Halanaerobiales</taxon>
        <taxon>Anoxybacter</taxon>
    </lineage>
</organism>
<keyword evidence="4 15" id="KW-0813">Transport</keyword>
<comment type="function">
    <text evidence="15">Part of the Sec protein translocase complex. Interacts with the SecYEG preprotein conducting channel. Has a central role in coupling the hydrolysis of ATP to the transfer of proteins into and across the cell membrane, serving as an ATP-driven molecular motor driving the stepwise translocation of polypeptide chains across the membrane.</text>
</comment>
<dbReference type="GO" id="GO:0043952">
    <property type="term" value="P:protein transport by the Sec complex"/>
    <property type="evidence" value="ECO:0007669"/>
    <property type="project" value="TreeGrafter"/>
</dbReference>
<dbReference type="FunFam" id="1.10.3060.10:FF:000003">
    <property type="entry name" value="Protein translocase subunit SecA"/>
    <property type="match status" value="1"/>
</dbReference>
<dbReference type="PROSITE" id="PS51196">
    <property type="entry name" value="SECA_MOTOR_DEAD"/>
    <property type="match status" value="1"/>
</dbReference>
<dbReference type="PANTHER" id="PTHR30612:SF0">
    <property type="entry name" value="CHLOROPLAST PROTEIN-TRANSPORTING ATPASE"/>
    <property type="match status" value="1"/>
</dbReference>
<dbReference type="Gene3D" id="3.40.50.300">
    <property type="entry name" value="P-loop containing nucleotide triphosphate hydrolases"/>
    <property type="match status" value="3"/>
</dbReference>
<evidence type="ECO:0000256" key="9">
    <source>
        <dbReference type="ARBA" id="ARBA00022833"/>
    </source>
</evidence>
<dbReference type="KEGG" id="aft:BBF96_01520"/>
<dbReference type="FunFam" id="3.90.1440.10:FF:000002">
    <property type="entry name" value="Protein translocase subunit SecA"/>
    <property type="match status" value="1"/>
</dbReference>
<dbReference type="GO" id="GO:0006605">
    <property type="term" value="P:protein targeting"/>
    <property type="evidence" value="ECO:0007669"/>
    <property type="project" value="UniProtKB-UniRule"/>
</dbReference>
<dbReference type="AlphaFoldDB" id="A0A3Q9HNT2"/>
<evidence type="ECO:0000256" key="8">
    <source>
        <dbReference type="ARBA" id="ARBA00022741"/>
    </source>
</evidence>
<keyword evidence="10 15" id="KW-0067">ATP-binding</keyword>
<keyword evidence="12 15" id="KW-1278">Translocase</keyword>
<comment type="subcellular location">
    <subcellularLocation>
        <location evidence="15">Cell membrane</location>
        <topology evidence="15">Peripheral membrane protein</topology>
        <orientation evidence="15">Cytoplasmic side</orientation>
    </subcellularLocation>
    <subcellularLocation>
        <location evidence="2 15">Cytoplasm</location>
    </subcellularLocation>
    <text evidence="15">Distribution is 50-50.</text>
</comment>
<evidence type="ECO:0000256" key="6">
    <source>
        <dbReference type="ARBA" id="ARBA00022490"/>
    </source>
</evidence>
<keyword evidence="6 15" id="KW-0963">Cytoplasm</keyword>
<dbReference type="InterPro" id="IPR011130">
    <property type="entry name" value="SecA_preprotein_X-link_dom"/>
</dbReference>
<evidence type="ECO:0000313" key="20">
    <source>
        <dbReference type="EMBL" id="AZR72189.1"/>
    </source>
</evidence>
<dbReference type="NCBIfam" id="NF009538">
    <property type="entry name" value="PRK12904.1"/>
    <property type="match status" value="1"/>
</dbReference>
<feature type="binding site" evidence="15">
    <location>
        <position position="498"/>
    </location>
    <ligand>
        <name>ATP</name>
        <dbReference type="ChEBI" id="CHEBI:30616"/>
    </ligand>
</feature>
<dbReference type="GO" id="GO:0031522">
    <property type="term" value="C:cell envelope Sec protein transport complex"/>
    <property type="evidence" value="ECO:0007669"/>
    <property type="project" value="TreeGrafter"/>
</dbReference>
<dbReference type="CDD" id="cd17928">
    <property type="entry name" value="DEXDc_SecA"/>
    <property type="match status" value="1"/>
</dbReference>
<dbReference type="Proteomes" id="UP000267250">
    <property type="component" value="Chromosome"/>
</dbReference>
<dbReference type="NCBIfam" id="NF006630">
    <property type="entry name" value="PRK09200.1"/>
    <property type="match status" value="1"/>
</dbReference>
<evidence type="ECO:0000256" key="1">
    <source>
        <dbReference type="ARBA" id="ARBA00001947"/>
    </source>
</evidence>
<evidence type="ECO:0000256" key="5">
    <source>
        <dbReference type="ARBA" id="ARBA00022475"/>
    </source>
</evidence>
<comment type="subunit">
    <text evidence="15">Monomer and homodimer. Part of the essential Sec protein translocation apparatus which comprises SecA, SecYEG and auxiliary proteins SecDF. Other proteins may also be involved.</text>
</comment>
<reference evidence="20 21" key="1">
    <citation type="submission" date="2016-07" db="EMBL/GenBank/DDBJ databases">
        <title>Genome and transcriptome analysis of iron-reducing fermentative bacteria Anoxybacter fermentans.</title>
        <authorList>
            <person name="Zeng X."/>
            <person name="Shao Z."/>
        </authorList>
    </citation>
    <scope>NUCLEOTIDE SEQUENCE [LARGE SCALE GENOMIC DNA]</scope>
    <source>
        <strain evidence="20 21">DY22613</strain>
    </source>
</reference>
<dbReference type="SMART" id="SM00958">
    <property type="entry name" value="SecA_PP_bind"/>
    <property type="match status" value="1"/>
</dbReference>
<dbReference type="InterPro" id="IPR014018">
    <property type="entry name" value="SecA_motor_DEAD"/>
</dbReference>
<dbReference type="GO" id="GO:0065002">
    <property type="term" value="P:intracellular protein transmembrane transport"/>
    <property type="evidence" value="ECO:0007669"/>
    <property type="project" value="UniProtKB-UniRule"/>
</dbReference>
<dbReference type="FunFam" id="3.40.50.300:FF:000334">
    <property type="entry name" value="Protein translocase subunit SecA"/>
    <property type="match status" value="1"/>
</dbReference>
<keyword evidence="8 15" id="KW-0547">Nucleotide-binding</keyword>
<evidence type="ECO:0000256" key="7">
    <source>
        <dbReference type="ARBA" id="ARBA00022723"/>
    </source>
</evidence>
<dbReference type="Pfam" id="PF21090">
    <property type="entry name" value="P-loop_SecA"/>
    <property type="match status" value="1"/>
</dbReference>
<evidence type="ECO:0000256" key="11">
    <source>
        <dbReference type="ARBA" id="ARBA00022927"/>
    </source>
</evidence>
<sequence length="862" mass="99338">MAGFFRNLINLFRDQNEVELEKIQPIVNRINELEPQMKQLTDAELRAKTDEFRARLKDGETLDDLLPEAFAVVREAAQRATPEKFRHYDVQLIGGIVLHQGKIAEMKTGEGKTLAATLPAYLNALPGKGVHIVTVNDYLAKRDAEWMGKIYEFLGLTVGVILNGMPPEERKKAYAADITYGTNNEFGFDYLRDNMAMSPDHLVQRELNYAIIDEVDSILIDEARTPLIISGPSEDSPELYYRFAKIVPRLKRDVDYTVDEKANSVAPTEEGIHKVEKILGVDNLYANEHMDLVHYLNQALRAYVLMKRDRDYVVSDGEVLIVDQFTGRIMPGRRYSDGLHQAIEAKEGVKIQRESQTLASITYQNYFRMYNKLAGMTGTAATEEEEFIKIYNLPVVVVPTNKPMIRKDLPDVIYKTERAKFKAVVEEIVKRHKKGQPVLVGTISIEKSEQLSDMLRKRGIPHQVLNAKYHAREAEIIKNAGQKGAVTIATNMAGRGTDIVLGEGVKELGGLHIIGTERHESRRIDNQLRGRAGRQGDPGSSQFFISLEDDLMRLFGSDNIYAIMDKLGMEEDMPIEHPLITKSIERAQKKVEGRNFEIRKYVLEYDNVLNKQREIIYSQRREILMADEIKDKVLGMMEKMLDDMLDIYLPEGVHPEDWDLKGLVTYWEQIFAEENMIKPEDLKDKTKEEIREYFWDIMNQLYDKREQTLTPEIMRRLEKQIALMIIDRKWMDHLDMMEDLRQGIGLRAYGQRDPLTEYKFESYELFKEMTESIRSDIIRTLFHIKVVTGDTQVKERRISHVSGNENTTNMALRQPGRVPQREMYTNKDEEVKRQPIVKGRKIGRNEPCPCGSGKKYKKCCGR</sequence>
<feature type="domain" description="Helicase C-terminal" evidence="18">
    <location>
        <begin position="420"/>
        <end position="602"/>
    </location>
</feature>
<dbReference type="SUPFAM" id="SSF81767">
    <property type="entry name" value="Pre-protein crosslinking domain of SecA"/>
    <property type="match status" value="1"/>
</dbReference>
<name>A0A3Q9HNT2_9FIRM</name>
<dbReference type="PROSITE" id="PS01312">
    <property type="entry name" value="SECA"/>
    <property type="match status" value="1"/>
</dbReference>
<dbReference type="InterPro" id="IPR020937">
    <property type="entry name" value="SecA_CS"/>
</dbReference>
<dbReference type="GO" id="GO:0008564">
    <property type="term" value="F:protein-exporting ATPase activity"/>
    <property type="evidence" value="ECO:0007669"/>
    <property type="project" value="UniProtKB-EC"/>
</dbReference>
<keyword evidence="21" id="KW-1185">Reference proteome</keyword>
<dbReference type="SMART" id="SM00957">
    <property type="entry name" value="SecA_DEAD"/>
    <property type="match status" value="1"/>
</dbReference>
<dbReference type="PROSITE" id="PS51192">
    <property type="entry name" value="HELICASE_ATP_BIND_1"/>
    <property type="match status" value="1"/>
</dbReference>
<dbReference type="EMBL" id="CP016379">
    <property type="protein sequence ID" value="AZR72189.1"/>
    <property type="molecule type" value="Genomic_DNA"/>
</dbReference>
<dbReference type="GO" id="GO:0005829">
    <property type="term" value="C:cytosol"/>
    <property type="evidence" value="ECO:0007669"/>
    <property type="project" value="TreeGrafter"/>
</dbReference>
<dbReference type="Pfam" id="PF02810">
    <property type="entry name" value="SEC-C"/>
    <property type="match status" value="1"/>
</dbReference>
<keyword evidence="5 15" id="KW-1003">Cell membrane</keyword>
<evidence type="ECO:0000259" key="18">
    <source>
        <dbReference type="PROSITE" id="PS51194"/>
    </source>
</evidence>
<dbReference type="PANTHER" id="PTHR30612">
    <property type="entry name" value="SECA INNER MEMBRANE COMPONENT OF SEC PROTEIN SECRETION SYSTEM"/>
    <property type="match status" value="1"/>
</dbReference>
<dbReference type="InterPro" id="IPR036670">
    <property type="entry name" value="SecA_X-link_sf"/>
</dbReference>
<feature type="domain" description="SecA family profile" evidence="19">
    <location>
        <begin position="5"/>
        <end position="576"/>
    </location>
</feature>
<dbReference type="NCBIfam" id="TIGR00963">
    <property type="entry name" value="secA"/>
    <property type="match status" value="1"/>
</dbReference>
<dbReference type="RefSeq" id="WP_127015518.1">
    <property type="nucleotide sequence ID" value="NZ_CP016379.1"/>
</dbReference>
<evidence type="ECO:0000313" key="21">
    <source>
        <dbReference type="Proteomes" id="UP000267250"/>
    </source>
</evidence>
<evidence type="ECO:0000256" key="4">
    <source>
        <dbReference type="ARBA" id="ARBA00022448"/>
    </source>
</evidence>
<dbReference type="GO" id="GO:0046872">
    <property type="term" value="F:metal ion binding"/>
    <property type="evidence" value="ECO:0007669"/>
    <property type="project" value="UniProtKB-KW"/>
</dbReference>
<proteinExistence type="inferred from homology"/>
<dbReference type="PROSITE" id="PS51194">
    <property type="entry name" value="HELICASE_CTER"/>
    <property type="match status" value="1"/>
</dbReference>
<dbReference type="OrthoDB" id="9805579at2"/>
<dbReference type="CDD" id="cd18803">
    <property type="entry name" value="SF2_C_secA"/>
    <property type="match status" value="1"/>
</dbReference>
<dbReference type="GO" id="GO:0005886">
    <property type="term" value="C:plasma membrane"/>
    <property type="evidence" value="ECO:0007669"/>
    <property type="project" value="UniProtKB-SubCell"/>
</dbReference>
<gene>
    <name evidence="15 20" type="primary">secA</name>
    <name evidence="20" type="ORF">BBF96_01520</name>
</gene>
<dbReference type="GO" id="GO:0005524">
    <property type="term" value="F:ATP binding"/>
    <property type="evidence" value="ECO:0007669"/>
    <property type="project" value="UniProtKB-UniRule"/>
</dbReference>
<dbReference type="Gene3D" id="3.90.1440.10">
    <property type="entry name" value="SecA, preprotein cross-linking domain"/>
    <property type="match status" value="1"/>
</dbReference>
<dbReference type="InterPro" id="IPR004027">
    <property type="entry name" value="SEC_C_motif"/>
</dbReference>
<dbReference type="FunFam" id="3.40.50.300:FF:000694">
    <property type="entry name" value="Preprotein translocase subunit SecA"/>
    <property type="match status" value="1"/>
</dbReference>
<keyword evidence="7" id="KW-0479">Metal-binding</keyword>
<dbReference type="Gene3D" id="1.10.3060.10">
    <property type="entry name" value="Helical scaffold and wing domains of SecA"/>
    <property type="match status" value="1"/>
</dbReference>
<dbReference type="InterPro" id="IPR044722">
    <property type="entry name" value="SecA_SF2_C"/>
</dbReference>
<evidence type="ECO:0000256" key="14">
    <source>
        <dbReference type="ARBA" id="ARBA00023136"/>
    </source>
</evidence>
<evidence type="ECO:0000256" key="15">
    <source>
        <dbReference type="HAMAP-Rule" id="MF_01382"/>
    </source>
</evidence>
<feature type="binding site" evidence="15">
    <location>
        <begin position="109"/>
        <end position="113"/>
    </location>
    <ligand>
        <name>ATP</name>
        <dbReference type="ChEBI" id="CHEBI:30616"/>
    </ligand>
</feature>
<protein>
    <recommendedName>
        <fullName evidence="15 16">Protein translocase subunit SecA</fullName>
        <ecNumber evidence="15">7.4.2.8</ecNumber>
    </recommendedName>
</protein>